<dbReference type="GeneID" id="37019600"/>
<keyword evidence="2" id="KW-0732">Signal</keyword>
<proteinExistence type="predicted"/>
<evidence type="ECO:0000313" key="4">
    <source>
        <dbReference type="Proteomes" id="UP000245771"/>
    </source>
</evidence>
<dbReference type="EMBL" id="KZ819604">
    <property type="protein sequence ID" value="PWN33634.1"/>
    <property type="molecule type" value="Genomic_DNA"/>
</dbReference>
<feature type="region of interest" description="Disordered" evidence="1">
    <location>
        <begin position="23"/>
        <end position="49"/>
    </location>
</feature>
<feature type="signal peptide" evidence="2">
    <location>
        <begin position="1"/>
        <end position="19"/>
    </location>
</feature>
<reference evidence="3 4" key="1">
    <citation type="journal article" date="2018" name="Mol. Biol. Evol.">
        <title>Broad Genomic Sampling Reveals a Smut Pathogenic Ancestry of the Fungal Clade Ustilaginomycotina.</title>
        <authorList>
            <person name="Kijpornyongpan T."/>
            <person name="Mondo S.J."/>
            <person name="Barry K."/>
            <person name="Sandor L."/>
            <person name="Lee J."/>
            <person name="Lipzen A."/>
            <person name="Pangilinan J."/>
            <person name="LaButti K."/>
            <person name="Hainaut M."/>
            <person name="Henrissat B."/>
            <person name="Grigoriev I.V."/>
            <person name="Spatafora J.W."/>
            <person name="Aime M.C."/>
        </authorList>
    </citation>
    <scope>NUCLEOTIDE SEQUENCE [LARGE SCALE GENOMIC DNA]</scope>
    <source>
        <strain evidence="3 4">MCA 3882</strain>
    </source>
</reference>
<gene>
    <name evidence="3" type="ORF">FA14DRAFT_156322</name>
</gene>
<evidence type="ECO:0000256" key="1">
    <source>
        <dbReference type="SAM" id="MobiDB-lite"/>
    </source>
</evidence>
<evidence type="ECO:0000313" key="3">
    <source>
        <dbReference type="EMBL" id="PWN33634.1"/>
    </source>
</evidence>
<protein>
    <submittedName>
        <fullName evidence="3">Uncharacterized protein</fullName>
    </submittedName>
</protein>
<feature type="chain" id="PRO_5016397062" evidence="2">
    <location>
        <begin position="20"/>
        <end position="173"/>
    </location>
</feature>
<dbReference type="AlphaFoldDB" id="A0A316V8S7"/>
<evidence type="ECO:0000256" key="2">
    <source>
        <dbReference type="SAM" id="SignalP"/>
    </source>
</evidence>
<dbReference type="InParanoid" id="A0A316V8S7"/>
<dbReference type="Proteomes" id="UP000245771">
    <property type="component" value="Unassembled WGS sequence"/>
</dbReference>
<keyword evidence="4" id="KW-1185">Reference proteome</keyword>
<sequence length="173" mass="20219">MVPPHALLIALLLLRMISSATDSSASTSDQRAANEQSHDHTEGKLSWGSKRARTARFEVNAPEQMLSLSSALKSETSENRSKCVYCRPNCPHWESMSKKQRESARIRLYYSNQSKEEKMKRNAYLRQRYTNLPEEVKAQNKQLYISRRRERIAIMSPKERKAWYKKNRGEKKQ</sequence>
<name>A0A316V8S7_9BASI</name>
<accession>A0A316V8S7</accession>
<organism evidence="3 4">
    <name type="scientific">Meira miltonrushii</name>
    <dbReference type="NCBI Taxonomy" id="1280837"/>
    <lineage>
        <taxon>Eukaryota</taxon>
        <taxon>Fungi</taxon>
        <taxon>Dikarya</taxon>
        <taxon>Basidiomycota</taxon>
        <taxon>Ustilaginomycotina</taxon>
        <taxon>Exobasidiomycetes</taxon>
        <taxon>Exobasidiales</taxon>
        <taxon>Brachybasidiaceae</taxon>
        <taxon>Meira</taxon>
    </lineage>
</organism>
<dbReference type="RefSeq" id="XP_025353936.1">
    <property type="nucleotide sequence ID" value="XM_025497819.1"/>
</dbReference>